<dbReference type="InterPro" id="IPR052177">
    <property type="entry name" value="Divisome_Glycosyl_Hydrolase"/>
</dbReference>
<dbReference type="SUPFAM" id="SSF51445">
    <property type="entry name" value="(Trans)glycosidases"/>
    <property type="match status" value="1"/>
</dbReference>
<dbReference type="InterPro" id="IPR003790">
    <property type="entry name" value="GHL10"/>
</dbReference>
<protein>
    <submittedName>
        <fullName evidence="3">Family 10 glycosylhydrolase</fullName>
    </submittedName>
</protein>
<dbReference type="AlphaFoldDB" id="A0A933IBB2"/>
<keyword evidence="1" id="KW-0732">Signal</keyword>
<organism evidence="3 4">
    <name type="scientific">candidate division TA06 bacterium</name>
    <dbReference type="NCBI Taxonomy" id="2250710"/>
    <lineage>
        <taxon>Bacteria</taxon>
        <taxon>Bacteria division TA06</taxon>
    </lineage>
</organism>
<accession>A0A933IBB2</accession>
<dbReference type="EMBL" id="JACQXR010000073">
    <property type="protein sequence ID" value="MBI4726687.1"/>
    <property type="molecule type" value="Genomic_DNA"/>
</dbReference>
<evidence type="ECO:0000259" key="2">
    <source>
        <dbReference type="Pfam" id="PF02638"/>
    </source>
</evidence>
<feature type="domain" description="Glycosyl hydrolase-like 10" evidence="2">
    <location>
        <begin position="14"/>
        <end position="273"/>
    </location>
</feature>
<reference evidence="3" key="1">
    <citation type="submission" date="2020-07" db="EMBL/GenBank/DDBJ databases">
        <title>Huge and variable diversity of episymbiotic CPR bacteria and DPANN archaea in groundwater ecosystems.</title>
        <authorList>
            <person name="He C.Y."/>
            <person name="Keren R."/>
            <person name="Whittaker M."/>
            <person name="Farag I.F."/>
            <person name="Doudna J."/>
            <person name="Cate J.H.D."/>
            <person name="Banfield J.F."/>
        </authorList>
    </citation>
    <scope>NUCLEOTIDE SEQUENCE</scope>
    <source>
        <strain evidence="3">NC_groundwater_1520_Pr4_B-0.1um_53_5</strain>
    </source>
</reference>
<dbReference type="Gene3D" id="3.20.20.80">
    <property type="entry name" value="Glycosidases"/>
    <property type="match status" value="1"/>
</dbReference>
<dbReference type="PANTHER" id="PTHR43405">
    <property type="entry name" value="GLYCOSYL HYDROLASE DIGH"/>
    <property type="match status" value="1"/>
</dbReference>
<dbReference type="Proteomes" id="UP000736328">
    <property type="component" value="Unassembled WGS sequence"/>
</dbReference>
<name>A0A933IBB2_UNCT6</name>
<evidence type="ECO:0000256" key="1">
    <source>
        <dbReference type="ARBA" id="ARBA00022729"/>
    </source>
</evidence>
<proteinExistence type="predicted"/>
<evidence type="ECO:0000313" key="4">
    <source>
        <dbReference type="Proteomes" id="UP000736328"/>
    </source>
</evidence>
<dbReference type="PANTHER" id="PTHR43405:SF1">
    <property type="entry name" value="GLYCOSYL HYDROLASE DIGH"/>
    <property type="match status" value="1"/>
</dbReference>
<sequence length="343" mass="40129">MWVVRYSLTTPASVKKIVRSAHQAGINHLFVQFFAKGEAHYNSRTLPTAACVSRDFDPLALMLKECKAYGIKMHAWINVYFIWSSDQTPRDRRHVYFRNKSWFAADSEGRSLKDYGQRELTNKNLEGIFLSPANAEVKQYLRELVREILFKYDVDGIHLDYVRYGNLNYSYDLSSRNAFYSQYKVDPMALFTGDPALKPYWDTWYLWRMYNISDLVSQLKMDIIKFNPWVKLSAAVKPDPDEARLDFGQDWPSWLLNRWVDFVVLMDYSQDTPTVLRLARKSIRYQGAGRVYVGLGAWRDSMEGIMEKTRELRRAGINDIVLFSYDGLAQRGISFEELKDRGF</sequence>
<comment type="caution">
    <text evidence="3">The sequence shown here is derived from an EMBL/GenBank/DDBJ whole genome shotgun (WGS) entry which is preliminary data.</text>
</comment>
<dbReference type="Pfam" id="PF02638">
    <property type="entry name" value="GHL10"/>
    <property type="match status" value="1"/>
</dbReference>
<gene>
    <name evidence="3" type="ORF">HY768_05615</name>
</gene>
<evidence type="ECO:0000313" key="3">
    <source>
        <dbReference type="EMBL" id="MBI4726687.1"/>
    </source>
</evidence>
<dbReference type="InterPro" id="IPR017853">
    <property type="entry name" value="GH"/>
</dbReference>